<dbReference type="PROSITE" id="PS50865">
    <property type="entry name" value="ZF_MYND_2"/>
    <property type="match status" value="1"/>
</dbReference>
<evidence type="ECO:0000256" key="2">
    <source>
        <dbReference type="ARBA" id="ARBA00022771"/>
    </source>
</evidence>
<dbReference type="STRING" id="47428.A0A284R5I7"/>
<dbReference type="AlphaFoldDB" id="A0A284R5I7"/>
<keyword evidence="7" id="KW-1185">Reference proteome</keyword>
<dbReference type="Proteomes" id="UP000219338">
    <property type="component" value="Unassembled WGS sequence"/>
</dbReference>
<name>A0A284R5I7_ARMOS</name>
<evidence type="ECO:0000256" key="3">
    <source>
        <dbReference type="ARBA" id="ARBA00022833"/>
    </source>
</evidence>
<reference evidence="7" key="1">
    <citation type="journal article" date="2017" name="Nat. Ecol. Evol.">
        <title>Genome expansion and lineage-specific genetic innovations in the forest pathogenic fungi Armillaria.</title>
        <authorList>
            <person name="Sipos G."/>
            <person name="Prasanna A.N."/>
            <person name="Walter M.C."/>
            <person name="O'Connor E."/>
            <person name="Balint B."/>
            <person name="Krizsan K."/>
            <person name="Kiss B."/>
            <person name="Hess J."/>
            <person name="Varga T."/>
            <person name="Slot J."/>
            <person name="Riley R."/>
            <person name="Boka B."/>
            <person name="Rigling D."/>
            <person name="Barry K."/>
            <person name="Lee J."/>
            <person name="Mihaltcheva S."/>
            <person name="LaButti K."/>
            <person name="Lipzen A."/>
            <person name="Waldron R."/>
            <person name="Moloney N.M."/>
            <person name="Sperisen C."/>
            <person name="Kredics L."/>
            <person name="Vagvoelgyi C."/>
            <person name="Patrignani A."/>
            <person name="Fitzpatrick D."/>
            <person name="Nagy I."/>
            <person name="Doyle S."/>
            <person name="Anderson J.B."/>
            <person name="Grigoriev I.V."/>
            <person name="Gueldener U."/>
            <person name="Muensterkoetter M."/>
            <person name="Nagy L.G."/>
        </authorList>
    </citation>
    <scope>NUCLEOTIDE SEQUENCE [LARGE SCALE GENOMIC DNA]</scope>
    <source>
        <strain evidence="7">C18/9</strain>
    </source>
</reference>
<dbReference type="EMBL" id="FUEG01000004">
    <property type="protein sequence ID" value="SJL03971.1"/>
    <property type="molecule type" value="Genomic_DNA"/>
</dbReference>
<evidence type="ECO:0000256" key="4">
    <source>
        <dbReference type="PROSITE-ProRule" id="PRU00134"/>
    </source>
</evidence>
<evidence type="ECO:0000313" key="7">
    <source>
        <dbReference type="Proteomes" id="UP000219338"/>
    </source>
</evidence>
<protein>
    <recommendedName>
        <fullName evidence="5">MYND-type domain-containing protein</fullName>
    </recommendedName>
</protein>
<proteinExistence type="predicted"/>
<dbReference type="InterPro" id="IPR002893">
    <property type="entry name" value="Znf_MYND"/>
</dbReference>
<dbReference type="PANTHER" id="PTHR47570:SF1">
    <property type="entry name" value="ZINC ION BINDING PROTEIN"/>
    <property type="match status" value="1"/>
</dbReference>
<evidence type="ECO:0000256" key="1">
    <source>
        <dbReference type="ARBA" id="ARBA00022723"/>
    </source>
</evidence>
<evidence type="ECO:0000313" key="6">
    <source>
        <dbReference type="EMBL" id="SJL03971.1"/>
    </source>
</evidence>
<dbReference type="Gene3D" id="6.10.140.2220">
    <property type="match status" value="1"/>
</dbReference>
<dbReference type="Pfam" id="PF01753">
    <property type="entry name" value="zf-MYND"/>
    <property type="match status" value="1"/>
</dbReference>
<dbReference type="SUPFAM" id="SSF144232">
    <property type="entry name" value="HIT/MYND zinc finger-like"/>
    <property type="match status" value="1"/>
</dbReference>
<keyword evidence="2 4" id="KW-0863">Zinc-finger</keyword>
<dbReference type="GO" id="GO:0008270">
    <property type="term" value="F:zinc ion binding"/>
    <property type="evidence" value="ECO:0007669"/>
    <property type="project" value="UniProtKB-KW"/>
</dbReference>
<gene>
    <name evidence="6" type="ORF">ARMOST_07328</name>
</gene>
<dbReference type="PANTHER" id="PTHR47570">
    <property type="entry name" value="ZINC ION BINDING PROTEIN"/>
    <property type="match status" value="1"/>
</dbReference>
<keyword evidence="3" id="KW-0862">Zinc</keyword>
<feature type="domain" description="MYND-type" evidence="5">
    <location>
        <begin position="319"/>
        <end position="359"/>
    </location>
</feature>
<dbReference type="OMA" id="NCHAREP"/>
<evidence type="ECO:0000259" key="5">
    <source>
        <dbReference type="PROSITE" id="PS50865"/>
    </source>
</evidence>
<organism evidence="6 7">
    <name type="scientific">Armillaria ostoyae</name>
    <name type="common">Armillaria root rot fungus</name>
    <dbReference type="NCBI Taxonomy" id="47428"/>
    <lineage>
        <taxon>Eukaryota</taxon>
        <taxon>Fungi</taxon>
        <taxon>Dikarya</taxon>
        <taxon>Basidiomycota</taxon>
        <taxon>Agaricomycotina</taxon>
        <taxon>Agaricomycetes</taxon>
        <taxon>Agaricomycetidae</taxon>
        <taxon>Agaricales</taxon>
        <taxon>Marasmiineae</taxon>
        <taxon>Physalacriaceae</taxon>
        <taxon>Armillaria</taxon>
    </lineage>
</organism>
<accession>A0A284R5I7</accession>
<dbReference type="OrthoDB" id="2931494at2759"/>
<dbReference type="PROSITE" id="PS01360">
    <property type="entry name" value="ZF_MYND_1"/>
    <property type="match status" value="1"/>
</dbReference>
<sequence>MSVARTSKAKEPRAHLEGFDLPADFKLPDLALVRKEADDVTELMRKPEPEAIHGRNSKGQDIGILPTALVYNTMLPNLFRFSYFCEEEDVPSDILLQCIWALEWFIRALKECSEDQLRSVGHILPHQHGEMAKYTRYFALTNARNKVAHHILKPQIDRPIEALRHLREAVQTDEERGAERTGNSDVMKLNPVLYGDYAVCLARARTDDKEAKKALSRIVNELSLNASSTTTYNVIRGKVYLARVLRRLGETKQADELETWLIKWLKKNPHKMSDKIIVEMFTTDIDQDTDPVLKGLGGIKWIEGRKHTQKTDERLSRTCRNCHAREPQVKLAQCARCKHIYYCSKQCQQVNWPYHKEACKELSAHLKKIAELSRTAPLEAQRASDWHIWRDAPRQAHSLCFANGLGLARDDSRGRTHIVFQQVEHVPNAKNMLERFKTTGVGIFKLADIWQDFETIMGLKPGEGKSFIDEVLEEFDHGPGNGLDGSVTIPIICLMFSPAGEVQTYLSYHGVTKDQLRSARYNPDWRKDLYPSAPPGQIKLRRPGIKDAEHVF</sequence>
<keyword evidence="1" id="KW-0479">Metal-binding</keyword>